<keyword evidence="3" id="KW-1185">Reference proteome</keyword>
<evidence type="ECO:0000256" key="1">
    <source>
        <dbReference type="SAM" id="Phobius"/>
    </source>
</evidence>
<evidence type="ECO:0008006" key="4">
    <source>
        <dbReference type="Google" id="ProtNLM"/>
    </source>
</evidence>
<keyword evidence="1" id="KW-0812">Transmembrane</keyword>
<dbReference type="AlphaFoldDB" id="A0A4D6NKW3"/>
<gene>
    <name evidence="2" type="ORF">DEO72_LG11g1420</name>
</gene>
<feature type="transmembrane region" description="Helical" evidence="1">
    <location>
        <begin position="42"/>
        <end position="62"/>
    </location>
</feature>
<dbReference type="Proteomes" id="UP000501690">
    <property type="component" value="Linkage Group LG11"/>
</dbReference>
<organism evidence="2 3">
    <name type="scientific">Vigna unguiculata</name>
    <name type="common">Cowpea</name>
    <dbReference type="NCBI Taxonomy" id="3917"/>
    <lineage>
        <taxon>Eukaryota</taxon>
        <taxon>Viridiplantae</taxon>
        <taxon>Streptophyta</taxon>
        <taxon>Embryophyta</taxon>
        <taxon>Tracheophyta</taxon>
        <taxon>Spermatophyta</taxon>
        <taxon>Magnoliopsida</taxon>
        <taxon>eudicotyledons</taxon>
        <taxon>Gunneridae</taxon>
        <taxon>Pentapetalae</taxon>
        <taxon>rosids</taxon>
        <taxon>fabids</taxon>
        <taxon>Fabales</taxon>
        <taxon>Fabaceae</taxon>
        <taxon>Papilionoideae</taxon>
        <taxon>50 kb inversion clade</taxon>
        <taxon>NPAAA clade</taxon>
        <taxon>indigoferoid/millettioid clade</taxon>
        <taxon>Phaseoleae</taxon>
        <taxon>Vigna</taxon>
    </lineage>
</organism>
<name>A0A4D6NKW3_VIGUN</name>
<sequence length="119" mass="13093">MKVEKLGDWLFEVVSLWICGRKRHKCGRRIVTCTPARLEGEIVTGFVAGTVMIWVVYMGAIWGSRSGHQFVVLQVRGRLVLCMDGDLSLMVARRVDGGSVKKLVIAKEVVSQFGGGDAI</sequence>
<protein>
    <recommendedName>
        <fullName evidence="4">Transmembrane protein</fullName>
    </recommendedName>
</protein>
<accession>A0A4D6NKW3</accession>
<evidence type="ECO:0000313" key="2">
    <source>
        <dbReference type="EMBL" id="QCE14420.1"/>
    </source>
</evidence>
<keyword evidence="1" id="KW-0472">Membrane</keyword>
<evidence type="ECO:0000313" key="3">
    <source>
        <dbReference type="Proteomes" id="UP000501690"/>
    </source>
</evidence>
<dbReference type="EMBL" id="CP039355">
    <property type="protein sequence ID" value="QCE14420.1"/>
    <property type="molecule type" value="Genomic_DNA"/>
</dbReference>
<keyword evidence="1" id="KW-1133">Transmembrane helix</keyword>
<reference evidence="2 3" key="1">
    <citation type="submission" date="2019-04" db="EMBL/GenBank/DDBJ databases">
        <title>An improved genome assembly and genetic linkage map for asparagus bean, Vigna unguiculata ssp. sesquipedialis.</title>
        <authorList>
            <person name="Xia Q."/>
            <person name="Zhang R."/>
            <person name="Dong Y."/>
        </authorList>
    </citation>
    <scope>NUCLEOTIDE SEQUENCE [LARGE SCALE GENOMIC DNA]</scope>
    <source>
        <tissue evidence="2">Leaf</tissue>
    </source>
</reference>
<proteinExistence type="predicted"/>